<gene>
    <name evidence="2" type="ORF">ORAREDHAP_LOCUS14106</name>
</gene>
<name>A0A6J5WIY7_PRUAR</name>
<dbReference type="AlphaFoldDB" id="A0A6J5WIY7"/>
<evidence type="ECO:0000256" key="1">
    <source>
        <dbReference type="SAM" id="MobiDB-lite"/>
    </source>
</evidence>
<dbReference type="EMBL" id="CAEKKB010000002">
    <property type="protein sequence ID" value="CAB4299572.1"/>
    <property type="molecule type" value="Genomic_DNA"/>
</dbReference>
<proteinExistence type="predicted"/>
<protein>
    <submittedName>
        <fullName evidence="2">Uncharacterized protein</fullName>
    </submittedName>
</protein>
<sequence length="80" mass="9106">MDVTENSPTNAIDINDEESVDVSMGIDATNTKNTKEKELSPTKKKVRANVGKRRLRSHTWKSFDLLPIDEDNKKHAKCKH</sequence>
<dbReference type="Proteomes" id="UP000507245">
    <property type="component" value="Unassembled WGS sequence"/>
</dbReference>
<accession>A0A6J5WIY7</accession>
<evidence type="ECO:0000313" key="2">
    <source>
        <dbReference type="EMBL" id="CAB4299572.1"/>
    </source>
</evidence>
<reference evidence="3" key="1">
    <citation type="journal article" date="2020" name="Genome Biol.">
        <title>Gamete binning: chromosome-level and haplotype-resolved genome assembly enabled by high-throughput single-cell sequencing of gamete genomes.</title>
        <authorList>
            <person name="Campoy J.A."/>
            <person name="Sun H."/>
            <person name="Goel M."/>
            <person name="Jiao W.-B."/>
            <person name="Folz-Donahue K."/>
            <person name="Wang N."/>
            <person name="Rubio M."/>
            <person name="Liu C."/>
            <person name="Kukat C."/>
            <person name="Ruiz D."/>
            <person name="Huettel B."/>
            <person name="Schneeberger K."/>
        </authorList>
    </citation>
    <scope>NUCLEOTIDE SEQUENCE [LARGE SCALE GENOMIC DNA]</scope>
    <source>
        <strain evidence="3">cv. Rojo Pasion</strain>
    </source>
</reference>
<evidence type="ECO:0000313" key="3">
    <source>
        <dbReference type="Proteomes" id="UP000507245"/>
    </source>
</evidence>
<organism evidence="2 3">
    <name type="scientific">Prunus armeniaca</name>
    <name type="common">Apricot</name>
    <name type="synonym">Armeniaca vulgaris</name>
    <dbReference type="NCBI Taxonomy" id="36596"/>
    <lineage>
        <taxon>Eukaryota</taxon>
        <taxon>Viridiplantae</taxon>
        <taxon>Streptophyta</taxon>
        <taxon>Embryophyta</taxon>
        <taxon>Tracheophyta</taxon>
        <taxon>Spermatophyta</taxon>
        <taxon>Magnoliopsida</taxon>
        <taxon>eudicotyledons</taxon>
        <taxon>Gunneridae</taxon>
        <taxon>Pentapetalae</taxon>
        <taxon>rosids</taxon>
        <taxon>fabids</taxon>
        <taxon>Rosales</taxon>
        <taxon>Rosaceae</taxon>
        <taxon>Amygdaloideae</taxon>
        <taxon>Amygdaleae</taxon>
        <taxon>Prunus</taxon>
    </lineage>
</organism>
<feature type="compositionally biased region" description="Basic residues" evidence="1">
    <location>
        <begin position="42"/>
        <end position="53"/>
    </location>
</feature>
<feature type="region of interest" description="Disordered" evidence="1">
    <location>
        <begin position="28"/>
        <end position="53"/>
    </location>
</feature>
<keyword evidence="3" id="KW-1185">Reference proteome</keyword>